<feature type="compositionally biased region" description="Polar residues" evidence="1">
    <location>
        <begin position="70"/>
        <end position="83"/>
    </location>
</feature>
<dbReference type="VEuPathDB" id="TriTrypDB:TRSC58_06190"/>
<dbReference type="EMBL" id="AUPL01006190">
    <property type="protein sequence ID" value="ESL06141.1"/>
    <property type="molecule type" value="Genomic_DNA"/>
</dbReference>
<name>A0A061IWB2_TRYRA</name>
<evidence type="ECO:0000313" key="2">
    <source>
        <dbReference type="EMBL" id="ESL06141.1"/>
    </source>
</evidence>
<dbReference type="Proteomes" id="UP000031737">
    <property type="component" value="Unassembled WGS sequence"/>
</dbReference>
<proteinExistence type="predicted"/>
<protein>
    <submittedName>
        <fullName evidence="2">Uncharacterized protein</fullName>
    </submittedName>
</protein>
<feature type="compositionally biased region" description="Polar residues" evidence="1">
    <location>
        <begin position="696"/>
        <end position="712"/>
    </location>
</feature>
<feature type="compositionally biased region" description="Low complexity" evidence="1">
    <location>
        <begin position="58"/>
        <end position="69"/>
    </location>
</feature>
<reference evidence="2 3" key="1">
    <citation type="submission" date="2013-07" db="EMBL/GenBank/DDBJ databases">
        <authorList>
            <person name="Stoco P.H."/>
            <person name="Wagner G."/>
            <person name="Gerber A."/>
            <person name="Zaha A."/>
            <person name="Thompson C."/>
            <person name="Bartholomeu D.C."/>
            <person name="Luckemeyer D.D."/>
            <person name="Bahia D."/>
            <person name="Loreto E."/>
            <person name="Prestes E.B."/>
            <person name="Lima F.M."/>
            <person name="Rodrigues-Luiz G."/>
            <person name="Vallejo G.A."/>
            <person name="Filho J.F."/>
            <person name="Monteiro K.M."/>
            <person name="Tyler K.M."/>
            <person name="de Almeida L.G."/>
            <person name="Ortiz M.F."/>
            <person name="Siervo M.A."/>
            <person name="de Moraes M.H."/>
            <person name="Cunha O.L."/>
            <person name="Mendonca-Neto R."/>
            <person name="Silva R."/>
            <person name="Teixeira S.M."/>
            <person name="Murta S.M."/>
            <person name="Sincero T.C."/>
            <person name="Mendes T.A."/>
            <person name="Urmenyi T.P."/>
            <person name="Silva V.G."/>
            <person name="da Rocha W.D."/>
            <person name="Andersson B."/>
            <person name="Romanha A.J."/>
            <person name="Steindel M."/>
            <person name="de Vasconcelos A.T."/>
            <person name="Grisard E.C."/>
        </authorList>
    </citation>
    <scope>NUCLEOTIDE SEQUENCE [LARGE SCALE GENOMIC DNA]</scope>
    <source>
        <strain evidence="2 3">SC58</strain>
    </source>
</reference>
<feature type="compositionally biased region" description="Polar residues" evidence="1">
    <location>
        <begin position="34"/>
        <end position="43"/>
    </location>
</feature>
<gene>
    <name evidence="2" type="ORF">TRSC58_06190</name>
</gene>
<accession>A0A061IWB2</accession>
<evidence type="ECO:0000256" key="1">
    <source>
        <dbReference type="SAM" id="MobiDB-lite"/>
    </source>
</evidence>
<comment type="caution">
    <text evidence="2">The sequence shown here is derived from an EMBL/GenBank/DDBJ whole genome shotgun (WGS) entry which is preliminary data.</text>
</comment>
<organism evidence="2 3">
    <name type="scientific">Trypanosoma rangeli SC58</name>
    <dbReference type="NCBI Taxonomy" id="429131"/>
    <lineage>
        <taxon>Eukaryota</taxon>
        <taxon>Discoba</taxon>
        <taxon>Euglenozoa</taxon>
        <taxon>Kinetoplastea</taxon>
        <taxon>Metakinetoplastina</taxon>
        <taxon>Trypanosomatida</taxon>
        <taxon>Trypanosomatidae</taxon>
        <taxon>Trypanosoma</taxon>
        <taxon>Herpetosoma</taxon>
    </lineage>
</organism>
<dbReference type="AlphaFoldDB" id="A0A061IWB2"/>
<feature type="region of interest" description="Disordered" evidence="1">
    <location>
        <begin position="696"/>
        <end position="717"/>
    </location>
</feature>
<dbReference type="OrthoDB" id="267507at2759"/>
<feature type="region of interest" description="Disordered" evidence="1">
    <location>
        <begin position="1"/>
        <end position="89"/>
    </location>
</feature>
<evidence type="ECO:0000313" key="3">
    <source>
        <dbReference type="Proteomes" id="UP000031737"/>
    </source>
</evidence>
<sequence>MQGSNKTSRHCSCLEKNSRRRMPGSAVRPRRGVSATTTPVSRQHTAKRPVPPRVSMTQKQQRQQQQQRQPRSLSHGTRSSGINTGEELLVTSKSRTASLKQRYVAREGPRRSFIEGITLCDDDTWQPSLGVKRTTRKKSTTKVAPELKPLPPQMVRQLYTEGVTSFAGGGVASSPSSPLPRKLCLAGVRPSWDRMEGVEARGDDPQPRALAHSQRDGAIGVSSRALKVQRISSHSLHAWNEPPSNVVLPNGRMPSQEKPEETEEVAFDIWRAASEQVRDDNEKGGWMRPLQEIGRSRRRSVHDPGLTVKSYSRGLDDDVGEDDDYHAFFHPLQRLQPRHHRLIDVFRESTARTASDAVRGFTNSFAACSALLNEPQHLLDSEFIGSTSAATSRCSENTGRGVPLALGRSGVPLFQTPEQRSQFVELSYPAKVLYAAVLYLRALGGFPTLLRVTPLIKGSGVVGEEHCVELVFDSSSVSKGDQGGPSDPPRTTRLRFASTLNSTVTARQKFGGSSQRTRVGWGERTVIVRSILAEKSVVQRFGKAEVVHVLPPIENGTVSPVGDADNTTGNEFLEAKSDVVRRFLNDAEPRRGSTVRSQAAHGTAYMRGIGHGRRGKYVECGDLAVAFLISGGLSKLTDVPPEPMDLEALRYKVYALRHHELDDAARKGVPTAGPQHDAWPQRPLWGSVDLSMVTGEGQTPSALTKESTTSKASVGPPRTEAAKLESMQRQFPAYMPVTVAESTLAAMTDGDTAVCGGDPQTGAYRGPHFSQLRLPRLYTDLVDAVHYALDVQDRLENESVTRARFL</sequence>
<keyword evidence="3" id="KW-1185">Reference proteome</keyword>